<dbReference type="SUPFAM" id="SSF143800">
    <property type="entry name" value="L28p-like"/>
    <property type="match status" value="1"/>
</dbReference>
<feature type="region of interest" description="Disordered" evidence="6">
    <location>
        <begin position="1"/>
        <end position="20"/>
    </location>
</feature>
<dbReference type="Proteomes" id="UP001062443">
    <property type="component" value="Unassembled WGS sequence"/>
</dbReference>
<dbReference type="NCBIfam" id="TIGR00009">
    <property type="entry name" value="L28"/>
    <property type="match status" value="1"/>
</dbReference>
<evidence type="ECO:0000256" key="5">
    <source>
        <dbReference type="HAMAP-Rule" id="MF_00373"/>
    </source>
</evidence>
<dbReference type="Pfam" id="PF00830">
    <property type="entry name" value="Ribosomal_L28"/>
    <property type="match status" value="1"/>
</dbReference>
<proteinExistence type="inferred from homology"/>
<comment type="caution">
    <text evidence="7">The sequence shown here is derived from an EMBL/GenBank/DDBJ whole genome shotgun (WGS) entry which is preliminary data.</text>
</comment>
<dbReference type="GO" id="GO:0005840">
    <property type="term" value="C:ribosome"/>
    <property type="evidence" value="ECO:0007669"/>
    <property type="project" value="UniProtKB-KW"/>
</dbReference>
<name>A0ABQ0QKL4_9PROT</name>
<dbReference type="Gene3D" id="2.30.170.40">
    <property type="entry name" value="Ribosomal protein L28/L24"/>
    <property type="match status" value="1"/>
</dbReference>
<evidence type="ECO:0000313" key="8">
    <source>
        <dbReference type="Proteomes" id="UP001062443"/>
    </source>
</evidence>
<dbReference type="InterPro" id="IPR034704">
    <property type="entry name" value="Ribosomal_bL28/bL31-like_sf"/>
</dbReference>
<gene>
    <name evidence="5" type="primary">rpmB</name>
    <name evidence="7" type="ORF">AA106556_1698</name>
</gene>
<protein>
    <recommendedName>
        <fullName evidence="4 5">Large ribosomal subunit protein bL28</fullName>
    </recommendedName>
</protein>
<comment type="similarity">
    <text evidence="1 5">Belongs to the bacterial ribosomal protein bL28 family.</text>
</comment>
<dbReference type="RefSeq" id="WP_068172235.1">
    <property type="nucleotide sequence ID" value="NZ_BAQB01000022.1"/>
</dbReference>
<dbReference type="InterPro" id="IPR001383">
    <property type="entry name" value="Ribosomal_bL28_bact-type"/>
</dbReference>
<evidence type="ECO:0000256" key="1">
    <source>
        <dbReference type="ARBA" id="ARBA00008760"/>
    </source>
</evidence>
<evidence type="ECO:0000256" key="6">
    <source>
        <dbReference type="SAM" id="MobiDB-lite"/>
    </source>
</evidence>
<keyword evidence="3 5" id="KW-0687">Ribonucleoprotein</keyword>
<dbReference type="InterPro" id="IPR026569">
    <property type="entry name" value="Ribosomal_bL28"/>
</dbReference>
<organism evidence="7 8">
    <name type="scientific">Neokomagataea tanensis NBRC 106556</name>
    <dbReference type="NCBI Taxonomy" id="1223519"/>
    <lineage>
        <taxon>Bacteria</taxon>
        <taxon>Pseudomonadati</taxon>
        <taxon>Pseudomonadota</taxon>
        <taxon>Alphaproteobacteria</taxon>
        <taxon>Acetobacterales</taxon>
        <taxon>Acetobacteraceae</taxon>
        <taxon>Neokomagataea</taxon>
    </lineage>
</organism>
<dbReference type="PANTHER" id="PTHR13528">
    <property type="entry name" value="39S RIBOSOMAL PROTEIN L28, MITOCHONDRIAL"/>
    <property type="match status" value="1"/>
</dbReference>
<dbReference type="EMBL" id="BAQB01000022">
    <property type="protein sequence ID" value="GBR48129.1"/>
    <property type="molecule type" value="Genomic_DNA"/>
</dbReference>
<dbReference type="InterPro" id="IPR037147">
    <property type="entry name" value="Ribosomal_bL28_sf"/>
</dbReference>
<keyword evidence="8" id="KW-1185">Reference proteome</keyword>
<dbReference type="HAMAP" id="MF_00373">
    <property type="entry name" value="Ribosomal_bL28"/>
    <property type="match status" value="1"/>
</dbReference>
<dbReference type="PANTHER" id="PTHR13528:SF2">
    <property type="entry name" value="LARGE RIBOSOMAL SUBUNIT PROTEIN BL28M"/>
    <property type="match status" value="1"/>
</dbReference>
<evidence type="ECO:0000256" key="4">
    <source>
        <dbReference type="ARBA" id="ARBA00035174"/>
    </source>
</evidence>
<evidence type="ECO:0000256" key="2">
    <source>
        <dbReference type="ARBA" id="ARBA00022980"/>
    </source>
</evidence>
<reference evidence="7" key="1">
    <citation type="submission" date="2013-04" db="EMBL/GenBank/DDBJ databases">
        <title>The genome sequencing project of 58 acetic acid bacteria.</title>
        <authorList>
            <person name="Okamoto-Kainuma A."/>
            <person name="Ishikawa M."/>
            <person name="Umino S."/>
            <person name="Koizumi Y."/>
            <person name="Shiwa Y."/>
            <person name="Yoshikawa H."/>
            <person name="Matsutani M."/>
            <person name="Matsushita K."/>
        </authorList>
    </citation>
    <scope>NUCLEOTIDE SEQUENCE</scope>
    <source>
        <strain evidence="7">NBRC 106556</strain>
    </source>
</reference>
<keyword evidence="2 5" id="KW-0689">Ribosomal protein</keyword>
<accession>A0ABQ0QKL4</accession>
<evidence type="ECO:0000256" key="3">
    <source>
        <dbReference type="ARBA" id="ARBA00023274"/>
    </source>
</evidence>
<evidence type="ECO:0000313" key="7">
    <source>
        <dbReference type="EMBL" id="GBR48129.1"/>
    </source>
</evidence>
<sequence length="100" mass="11105">MSRRCQVTGKGVLTGNNVSHANNKSRRRFLPNLQEATLVSDILGASVRMRLSTNGIRTIEHNGGLDSFLLGTPDRKLPVEAKVIKRRILRVQERKAVQSA</sequence>